<evidence type="ECO:0000256" key="1">
    <source>
        <dbReference type="ARBA" id="ARBA00001864"/>
    </source>
</evidence>
<comment type="catalytic activity">
    <reaction evidence="1 9">
        <text>3-dehydroquinate = 3-dehydroshikimate + H2O</text>
        <dbReference type="Rhea" id="RHEA:21096"/>
        <dbReference type="ChEBI" id="CHEBI:15377"/>
        <dbReference type="ChEBI" id="CHEBI:16630"/>
        <dbReference type="ChEBI" id="CHEBI:32364"/>
        <dbReference type="EC" id="4.2.1.10"/>
    </reaction>
</comment>
<dbReference type="Proteomes" id="UP000619295">
    <property type="component" value="Unassembled WGS sequence"/>
</dbReference>
<dbReference type="InterPro" id="IPR018509">
    <property type="entry name" value="DHquinase_II_CS"/>
</dbReference>
<evidence type="ECO:0000256" key="11">
    <source>
        <dbReference type="PIRSR" id="PIRSR001399-3"/>
    </source>
</evidence>
<dbReference type="NCBIfam" id="NF003805">
    <property type="entry name" value="PRK05395.1-2"/>
    <property type="match status" value="1"/>
</dbReference>
<dbReference type="NCBIfam" id="NF003806">
    <property type="entry name" value="PRK05395.1-3"/>
    <property type="match status" value="1"/>
</dbReference>
<dbReference type="GO" id="GO:0003855">
    <property type="term" value="F:3-dehydroquinate dehydratase activity"/>
    <property type="evidence" value="ECO:0007669"/>
    <property type="project" value="UniProtKB-UniRule"/>
</dbReference>
<evidence type="ECO:0000256" key="9">
    <source>
        <dbReference type="HAMAP-Rule" id="MF_00169"/>
    </source>
</evidence>
<keyword evidence="12" id="KW-0472">Membrane</keyword>
<accession>A0A927HYH3</accession>
<evidence type="ECO:0000256" key="3">
    <source>
        <dbReference type="ARBA" id="ARBA00004902"/>
    </source>
</evidence>
<feature type="binding site" evidence="9">
    <location>
        <position position="75"/>
    </location>
    <ligand>
        <name>substrate</name>
    </ligand>
</feature>
<feature type="transmembrane region" description="Helical" evidence="12">
    <location>
        <begin position="123"/>
        <end position="144"/>
    </location>
</feature>
<gene>
    <name evidence="9" type="primary">aroQ</name>
    <name evidence="13" type="ORF">IED13_12275</name>
</gene>
<evidence type="ECO:0000256" key="8">
    <source>
        <dbReference type="ARBA" id="ARBA00023239"/>
    </source>
</evidence>
<keyword evidence="12" id="KW-1133">Transmembrane helix</keyword>
<dbReference type="GO" id="GO:0009423">
    <property type="term" value="P:chorismate biosynthetic process"/>
    <property type="evidence" value="ECO:0007669"/>
    <property type="project" value="UniProtKB-UniRule"/>
</dbReference>
<dbReference type="GO" id="GO:0009073">
    <property type="term" value="P:aromatic amino acid family biosynthetic process"/>
    <property type="evidence" value="ECO:0007669"/>
    <property type="project" value="UniProtKB-KW"/>
</dbReference>
<evidence type="ECO:0000256" key="7">
    <source>
        <dbReference type="ARBA" id="ARBA00023141"/>
    </source>
</evidence>
<dbReference type="PIRSF" id="PIRSF001399">
    <property type="entry name" value="DHquinase_II"/>
    <property type="match status" value="1"/>
</dbReference>
<dbReference type="AlphaFoldDB" id="A0A927HYH3"/>
<evidence type="ECO:0000313" key="14">
    <source>
        <dbReference type="Proteomes" id="UP000619295"/>
    </source>
</evidence>
<feature type="binding site" evidence="9">
    <location>
        <position position="88"/>
    </location>
    <ligand>
        <name>substrate</name>
    </ligand>
</feature>
<comment type="similarity">
    <text evidence="4 9">Belongs to the type-II 3-dehydroquinase family.</text>
</comment>
<dbReference type="InterPro" id="IPR001874">
    <property type="entry name" value="DHquinase_II"/>
</dbReference>
<keyword evidence="14" id="KW-1185">Reference proteome</keyword>
<dbReference type="SUPFAM" id="SSF52304">
    <property type="entry name" value="Type II 3-dehydroquinate dehydratase"/>
    <property type="match status" value="1"/>
</dbReference>
<protein>
    <recommendedName>
        <fullName evidence="6 9">3-dehydroquinate dehydratase</fullName>
        <shortName evidence="9">3-dehydroquinase</shortName>
        <ecNumber evidence="6 9">4.2.1.10</ecNumber>
    </recommendedName>
    <alternativeName>
        <fullName evidence="9">Type II DHQase</fullName>
    </alternativeName>
</protein>
<keyword evidence="7 9" id="KW-0057">Aromatic amino acid biosynthesis</keyword>
<evidence type="ECO:0000256" key="5">
    <source>
        <dbReference type="ARBA" id="ARBA00011193"/>
    </source>
</evidence>
<keyword evidence="12" id="KW-0812">Transmembrane</keyword>
<dbReference type="GO" id="GO:0008652">
    <property type="term" value="P:amino acid biosynthetic process"/>
    <property type="evidence" value="ECO:0007669"/>
    <property type="project" value="UniProtKB-KW"/>
</dbReference>
<evidence type="ECO:0000256" key="4">
    <source>
        <dbReference type="ARBA" id="ARBA00011037"/>
    </source>
</evidence>
<dbReference type="EMBL" id="JACXWY010000006">
    <property type="protein sequence ID" value="MBD3846475.1"/>
    <property type="molecule type" value="Genomic_DNA"/>
</dbReference>
<keyword evidence="8 9" id="KW-0456">Lyase</keyword>
<comment type="function">
    <text evidence="2 9">Catalyzes a trans-dehydration via an enolate intermediate.</text>
</comment>
<feature type="active site" description="Proton donor" evidence="9 10">
    <location>
        <position position="101"/>
    </location>
</feature>
<evidence type="ECO:0000256" key="12">
    <source>
        <dbReference type="SAM" id="Phobius"/>
    </source>
</evidence>
<name>A0A927HYH3_9HYPH</name>
<dbReference type="PANTHER" id="PTHR21272:SF3">
    <property type="entry name" value="CATABOLIC 3-DEHYDROQUINASE"/>
    <property type="match status" value="1"/>
</dbReference>
<dbReference type="EC" id="4.2.1.10" evidence="6 9"/>
<comment type="pathway">
    <text evidence="3 9">Metabolic intermediate biosynthesis; chorismate biosynthesis; chorismate from D-erythrose 4-phosphate and phosphoenolpyruvate: step 3/7.</text>
</comment>
<keyword evidence="9" id="KW-0028">Amino-acid biosynthesis</keyword>
<dbReference type="InterPro" id="IPR036441">
    <property type="entry name" value="DHquinase_II_sf"/>
</dbReference>
<feature type="binding site" evidence="9">
    <location>
        <begin position="102"/>
        <end position="103"/>
    </location>
    <ligand>
        <name>substrate</name>
    </ligand>
</feature>
<evidence type="ECO:0000256" key="6">
    <source>
        <dbReference type="ARBA" id="ARBA00012060"/>
    </source>
</evidence>
<evidence type="ECO:0000256" key="2">
    <source>
        <dbReference type="ARBA" id="ARBA00003924"/>
    </source>
</evidence>
<dbReference type="RefSeq" id="WP_038365614.1">
    <property type="nucleotide sequence ID" value="NZ_JACXWY010000006.1"/>
</dbReference>
<dbReference type="Gene3D" id="3.40.50.9100">
    <property type="entry name" value="Dehydroquinase, class II"/>
    <property type="match status" value="1"/>
</dbReference>
<dbReference type="NCBIfam" id="NF003807">
    <property type="entry name" value="PRK05395.1-4"/>
    <property type="match status" value="1"/>
</dbReference>
<feature type="active site" description="Proton acceptor" evidence="9 10">
    <location>
        <position position="24"/>
    </location>
</feature>
<sequence length="147" mass="16039">MSKPIFVLNGPNLNLLGQREPHIYGTTTLAEVKQLCEEKARTLGYEVDFRQTNFEGELVESVHQARQEACGIIINPAGYSFTSVALLDSLKMFDGPKIELHISNIHAREAIYHNSLVSRTATAVIAGLGVAGYALAIQAMAGLVERK</sequence>
<dbReference type="PROSITE" id="PS01029">
    <property type="entry name" value="DEHYDROQUINASE_II"/>
    <property type="match status" value="1"/>
</dbReference>
<dbReference type="PANTHER" id="PTHR21272">
    <property type="entry name" value="CATABOLIC 3-DEHYDROQUINASE"/>
    <property type="match status" value="1"/>
</dbReference>
<organism evidence="13 14">
    <name type="scientific">Bosea spartocytisi</name>
    <dbReference type="NCBI Taxonomy" id="2773451"/>
    <lineage>
        <taxon>Bacteria</taxon>
        <taxon>Pseudomonadati</taxon>
        <taxon>Pseudomonadota</taxon>
        <taxon>Alphaproteobacteria</taxon>
        <taxon>Hyphomicrobiales</taxon>
        <taxon>Boseaceae</taxon>
        <taxon>Bosea</taxon>
    </lineage>
</organism>
<evidence type="ECO:0000313" key="13">
    <source>
        <dbReference type="EMBL" id="MBD3846475.1"/>
    </source>
</evidence>
<comment type="subunit">
    <text evidence="5 9">Homododecamer.</text>
</comment>
<feature type="site" description="Transition state stabilizer" evidence="9 11">
    <location>
        <position position="19"/>
    </location>
</feature>
<reference evidence="13" key="1">
    <citation type="submission" date="2020-09" db="EMBL/GenBank/DDBJ databases">
        <title>Bosea spartocytisi sp. nov. a root nodule endophyte of Spartocytisus supranubius in the high mountain ecosystem fo the Teide National Park (Canary Islands, Spain).</title>
        <authorList>
            <person name="Pulido-Suarez L."/>
            <person name="Peix A."/>
            <person name="Igual J.M."/>
            <person name="Socas-Perez N."/>
            <person name="Velazquez E."/>
            <person name="Flores-Felix J.D."/>
            <person name="Leon-Barrios M."/>
        </authorList>
    </citation>
    <scope>NUCLEOTIDE SEQUENCE</scope>
    <source>
        <strain evidence="13">SSUT16</strain>
    </source>
</reference>
<comment type="caution">
    <text evidence="13">The sequence shown here is derived from an EMBL/GenBank/DDBJ whole genome shotgun (WGS) entry which is preliminary data.</text>
</comment>
<dbReference type="Pfam" id="PF01220">
    <property type="entry name" value="DHquinase_II"/>
    <property type="match status" value="1"/>
</dbReference>
<dbReference type="CDD" id="cd00466">
    <property type="entry name" value="DHQase_II"/>
    <property type="match status" value="1"/>
</dbReference>
<dbReference type="HAMAP" id="MF_00169">
    <property type="entry name" value="AroQ"/>
    <property type="match status" value="1"/>
</dbReference>
<comment type="caution">
    <text evidence="9">Lacks conserved residue(s) required for the propagation of feature annotation.</text>
</comment>
<proteinExistence type="inferred from homology"/>
<dbReference type="GO" id="GO:0019631">
    <property type="term" value="P:quinate catabolic process"/>
    <property type="evidence" value="ECO:0007669"/>
    <property type="project" value="TreeGrafter"/>
</dbReference>
<evidence type="ECO:0000256" key="10">
    <source>
        <dbReference type="PIRSR" id="PIRSR001399-1"/>
    </source>
</evidence>